<dbReference type="EMBL" id="CP053661">
    <property type="protein sequence ID" value="QKD81093.1"/>
    <property type="molecule type" value="Genomic_DNA"/>
</dbReference>
<reference evidence="1 2" key="1">
    <citation type="submission" date="2020-05" db="EMBL/GenBank/DDBJ databases">
        <title>Complete genome sequence of of a novel Thermoleptolyngbya strain isolated from hot springs of Ganzi, Sichuan China.</title>
        <authorList>
            <person name="Tang J."/>
            <person name="Daroch M."/>
            <person name="Li L."/>
            <person name="Waleron K."/>
            <person name="Waleron M."/>
            <person name="Waleron M."/>
        </authorList>
    </citation>
    <scope>NUCLEOTIDE SEQUENCE [LARGE SCALE GENOMIC DNA]</scope>
    <source>
        <strain evidence="1 2">PKUAC-SCTA183</strain>
    </source>
</reference>
<proteinExistence type="predicted"/>
<accession>A0A6M8BCT8</accession>
<dbReference type="RefSeq" id="WP_172353510.1">
    <property type="nucleotide sequence ID" value="NZ_CP053661.1"/>
</dbReference>
<keyword evidence="2" id="KW-1185">Reference proteome</keyword>
<gene>
    <name evidence="1" type="ORF">HPC62_01915</name>
</gene>
<dbReference type="AlphaFoldDB" id="A0A6M8BCT8"/>
<name>A0A6M8BCT8_9CYAN</name>
<dbReference type="KEGG" id="theu:HPC62_01915"/>
<protein>
    <submittedName>
        <fullName evidence="1">Uncharacterized protein</fullName>
    </submittedName>
</protein>
<sequence>MDTKEWRGKLVQQAGAINWLGELVQKIGTANWHTSPTEGDRPPLPLKQEVCCTVL</sequence>
<evidence type="ECO:0000313" key="2">
    <source>
        <dbReference type="Proteomes" id="UP000505210"/>
    </source>
</evidence>
<dbReference type="Proteomes" id="UP000505210">
    <property type="component" value="Chromosome"/>
</dbReference>
<evidence type="ECO:0000313" key="1">
    <source>
        <dbReference type="EMBL" id="QKD81093.1"/>
    </source>
</evidence>
<organism evidence="1 2">
    <name type="scientific">Thermoleptolyngbya sichuanensis A183</name>
    <dbReference type="NCBI Taxonomy" id="2737172"/>
    <lineage>
        <taxon>Bacteria</taxon>
        <taxon>Bacillati</taxon>
        <taxon>Cyanobacteriota</taxon>
        <taxon>Cyanophyceae</taxon>
        <taxon>Oculatellales</taxon>
        <taxon>Oculatellaceae</taxon>
        <taxon>Thermoleptolyngbya</taxon>
        <taxon>Thermoleptolyngbya sichuanensis</taxon>
    </lineage>
</organism>